<feature type="transmembrane region" description="Helical" evidence="7">
    <location>
        <begin position="60"/>
        <end position="83"/>
    </location>
</feature>
<evidence type="ECO:0000256" key="7">
    <source>
        <dbReference type="SAM" id="Phobius"/>
    </source>
</evidence>
<gene>
    <name evidence="10" type="primary">106054060</name>
</gene>
<evidence type="ECO:0000259" key="8">
    <source>
        <dbReference type="Pfam" id="PF08016"/>
    </source>
</evidence>
<dbReference type="Proteomes" id="UP000076420">
    <property type="component" value="Unassembled WGS sequence"/>
</dbReference>
<evidence type="ECO:0000313" key="10">
    <source>
        <dbReference type="EnsemblMetazoa" id="BGLB016477-PA"/>
    </source>
</evidence>
<proteinExistence type="inferred from homology"/>
<dbReference type="STRING" id="6526.A0A2C9K8E6"/>
<dbReference type="AlphaFoldDB" id="A0A2C9K8E6"/>
<dbReference type="PRINTS" id="PR01433">
    <property type="entry name" value="POLYCYSTIN2"/>
</dbReference>
<evidence type="ECO:0000256" key="6">
    <source>
        <dbReference type="ARBA" id="ARBA00023180"/>
    </source>
</evidence>
<accession>A0A2C9K8E6</accession>
<feature type="domain" description="Polycystin cation channel PKD1/PKD2" evidence="8">
    <location>
        <begin position="62"/>
        <end position="239"/>
    </location>
</feature>
<evidence type="ECO:0000256" key="2">
    <source>
        <dbReference type="ARBA" id="ARBA00007200"/>
    </source>
</evidence>
<dbReference type="GO" id="GO:0016020">
    <property type="term" value="C:membrane"/>
    <property type="evidence" value="ECO:0007669"/>
    <property type="project" value="UniProtKB-SubCell"/>
</dbReference>
<dbReference type="PANTHER" id="PTHR10877">
    <property type="entry name" value="POLYCYSTIN FAMILY MEMBER"/>
    <property type="match status" value="1"/>
</dbReference>
<feature type="transmembrane region" description="Helical" evidence="7">
    <location>
        <begin position="24"/>
        <end position="48"/>
    </location>
</feature>
<keyword evidence="3 7" id="KW-0812">Transmembrane</keyword>
<evidence type="ECO:0000256" key="5">
    <source>
        <dbReference type="ARBA" id="ARBA00023136"/>
    </source>
</evidence>
<dbReference type="GO" id="GO:0050982">
    <property type="term" value="P:detection of mechanical stimulus"/>
    <property type="evidence" value="ECO:0007669"/>
    <property type="project" value="TreeGrafter"/>
</dbReference>
<dbReference type="VEuPathDB" id="VectorBase:BGLB016477"/>
<evidence type="ECO:0000256" key="3">
    <source>
        <dbReference type="ARBA" id="ARBA00022692"/>
    </source>
</evidence>
<feature type="transmembrane region" description="Helical" evidence="7">
    <location>
        <begin position="184"/>
        <end position="208"/>
    </location>
</feature>
<dbReference type="InterPro" id="IPR051223">
    <property type="entry name" value="Polycystin"/>
</dbReference>
<organism evidence="10 11">
    <name type="scientific">Biomphalaria glabrata</name>
    <name type="common">Bloodfluke planorb</name>
    <name type="synonym">Freshwater snail</name>
    <dbReference type="NCBI Taxonomy" id="6526"/>
    <lineage>
        <taxon>Eukaryota</taxon>
        <taxon>Metazoa</taxon>
        <taxon>Spiralia</taxon>
        <taxon>Lophotrochozoa</taxon>
        <taxon>Mollusca</taxon>
        <taxon>Gastropoda</taxon>
        <taxon>Heterobranchia</taxon>
        <taxon>Euthyneura</taxon>
        <taxon>Panpulmonata</taxon>
        <taxon>Hygrophila</taxon>
        <taxon>Lymnaeoidea</taxon>
        <taxon>Planorbidae</taxon>
        <taxon>Biomphalaria</taxon>
    </lineage>
</organism>
<keyword evidence="5 7" id="KW-0472">Membrane</keyword>
<dbReference type="EnsemblMetazoa" id="BGLB016477-RA">
    <property type="protein sequence ID" value="BGLB016477-PA"/>
    <property type="gene ID" value="BGLB016477"/>
</dbReference>
<dbReference type="InterPro" id="IPR046791">
    <property type="entry name" value="Polycystin_dom"/>
</dbReference>
<feature type="transmembrane region" description="Helical" evidence="7">
    <location>
        <begin position="95"/>
        <end position="117"/>
    </location>
</feature>
<dbReference type="KEGG" id="bgt:106054060"/>
<feature type="domain" description="Polycystin" evidence="9">
    <location>
        <begin position="2"/>
        <end position="50"/>
    </location>
</feature>
<dbReference type="GO" id="GO:0005509">
    <property type="term" value="F:calcium ion binding"/>
    <property type="evidence" value="ECO:0007669"/>
    <property type="project" value="InterPro"/>
</dbReference>
<dbReference type="VEuPathDB" id="VectorBase:BGLAX_052004"/>
<evidence type="ECO:0000256" key="4">
    <source>
        <dbReference type="ARBA" id="ARBA00022989"/>
    </source>
</evidence>
<comment type="similarity">
    <text evidence="2">Belongs to the polycystin family.</text>
</comment>
<keyword evidence="6" id="KW-0325">Glycoprotein</keyword>
<evidence type="ECO:0000256" key="1">
    <source>
        <dbReference type="ARBA" id="ARBA00004141"/>
    </source>
</evidence>
<protein>
    <submittedName>
        <fullName evidence="10">Uncharacterized protein</fullName>
    </submittedName>
</protein>
<evidence type="ECO:0000313" key="11">
    <source>
        <dbReference type="Proteomes" id="UP000076420"/>
    </source>
</evidence>
<dbReference type="Pfam" id="PF08016">
    <property type="entry name" value="PKD_channel"/>
    <property type="match status" value="1"/>
</dbReference>
<dbReference type="GO" id="GO:0005262">
    <property type="term" value="F:calcium channel activity"/>
    <property type="evidence" value="ECO:0007669"/>
    <property type="project" value="TreeGrafter"/>
</dbReference>
<reference evidence="10" key="1">
    <citation type="submission" date="2020-05" db="UniProtKB">
        <authorList>
            <consortium name="EnsemblMetazoa"/>
        </authorList>
    </citation>
    <scope>IDENTIFICATION</scope>
    <source>
        <strain evidence="10">BB02</strain>
    </source>
</reference>
<evidence type="ECO:0000259" key="9">
    <source>
        <dbReference type="Pfam" id="PF20519"/>
    </source>
</evidence>
<keyword evidence="4 7" id="KW-1133">Transmembrane helix</keyword>
<dbReference type="InterPro" id="IPR003915">
    <property type="entry name" value="PKD_2"/>
</dbReference>
<dbReference type="Pfam" id="PF20519">
    <property type="entry name" value="Polycystin_dom"/>
    <property type="match status" value="1"/>
</dbReference>
<sequence length="242" mass="27688">MWIDRQTRAVFIEFTLYCPNTNHFAFVILLAEFMETGGILPYFSIYPFTVHYPPGALGSYLQVCQIVGTIFLFIGLLYVVFIFGMKKSLAFKDFWFLLDVIALVTGISAAAMMFLRLKFTKSVLSKIKEDRAQFVNMYHVIVWDSAYTLCLAILVAIGCFRLLKLASYSEKTMKVFVILSKAMALLPNFSIFLLLVLLSFVFFGWITFGTTSTYFKNFLSTTETMFTGILGKSSFKDLFRFC</sequence>
<feature type="transmembrane region" description="Helical" evidence="7">
    <location>
        <begin position="137"/>
        <end position="163"/>
    </location>
</feature>
<dbReference type="PANTHER" id="PTHR10877:SF150">
    <property type="entry name" value="REJ DOMAIN-CONTAINING PROTEIN"/>
    <property type="match status" value="1"/>
</dbReference>
<comment type="subcellular location">
    <subcellularLocation>
        <location evidence="1">Membrane</location>
        <topology evidence="1">Multi-pass membrane protein</topology>
    </subcellularLocation>
</comment>
<dbReference type="InterPro" id="IPR013122">
    <property type="entry name" value="PKD1_2_channel"/>
</dbReference>
<name>A0A2C9K8E6_BIOGL</name>